<dbReference type="GO" id="GO:0002323">
    <property type="term" value="P:natural killer cell activation involved in immune response"/>
    <property type="evidence" value="ECO:0007669"/>
    <property type="project" value="TreeGrafter"/>
</dbReference>
<evidence type="ECO:0000256" key="3">
    <source>
        <dbReference type="ARBA" id="ARBA00023136"/>
    </source>
</evidence>
<evidence type="ECO:0000313" key="9">
    <source>
        <dbReference type="Proteomes" id="UP000694385"/>
    </source>
</evidence>
<gene>
    <name evidence="8" type="primary">Cd244</name>
</gene>
<dbReference type="InterPro" id="IPR036179">
    <property type="entry name" value="Ig-like_dom_sf"/>
</dbReference>
<keyword evidence="6" id="KW-1133">Transmembrane helix</keyword>
<dbReference type="CDD" id="cd00096">
    <property type="entry name" value="Ig"/>
    <property type="match status" value="1"/>
</dbReference>
<evidence type="ECO:0000313" key="8">
    <source>
        <dbReference type="Ensembl" id="ENSJJAP00000009579.1"/>
    </source>
</evidence>
<protein>
    <recommendedName>
        <fullName evidence="7">Ig-like domain-containing protein</fullName>
    </recommendedName>
</protein>
<evidence type="ECO:0000256" key="2">
    <source>
        <dbReference type="ARBA" id="ARBA00022729"/>
    </source>
</evidence>
<organism evidence="8 9">
    <name type="scientific">Jaculus jaculus</name>
    <name type="common">Lesser Egyptian jerboa</name>
    <dbReference type="NCBI Taxonomy" id="51337"/>
    <lineage>
        <taxon>Eukaryota</taxon>
        <taxon>Metazoa</taxon>
        <taxon>Chordata</taxon>
        <taxon>Craniata</taxon>
        <taxon>Vertebrata</taxon>
        <taxon>Euteleostomi</taxon>
        <taxon>Mammalia</taxon>
        <taxon>Eutheria</taxon>
        <taxon>Euarchontoglires</taxon>
        <taxon>Glires</taxon>
        <taxon>Rodentia</taxon>
        <taxon>Myomorpha</taxon>
        <taxon>Dipodoidea</taxon>
        <taxon>Dipodidae</taxon>
        <taxon>Dipodinae</taxon>
        <taxon>Jaculus</taxon>
    </lineage>
</organism>
<keyword evidence="6" id="KW-0812">Transmembrane</keyword>
<evidence type="ECO:0000256" key="1">
    <source>
        <dbReference type="ARBA" id="ARBA00004370"/>
    </source>
</evidence>
<dbReference type="Proteomes" id="UP000694385">
    <property type="component" value="Unassembled WGS sequence"/>
</dbReference>
<keyword evidence="2" id="KW-0732">Signal</keyword>
<reference evidence="8" key="2">
    <citation type="submission" date="2025-09" db="UniProtKB">
        <authorList>
            <consortium name="Ensembl"/>
        </authorList>
    </citation>
    <scope>IDENTIFICATION</scope>
</reference>
<dbReference type="PANTHER" id="PTHR12080">
    <property type="entry name" value="SIGNALING LYMPHOCYTIC ACTIVATION MOLECULE"/>
    <property type="match status" value="1"/>
</dbReference>
<keyword evidence="3 6" id="KW-0472">Membrane</keyword>
<evidence type="ECO:0000259" key="7">
    <source>
        <dbReference type="PROSITE" id="PS50835"/>
    </source>
</evidence>
<evidence type="ECO:0000256" key="5">
    <source>
        <dbReference type="SAM" id="MobiDB-lite"/>
    </source>
</evidence>
<proteinExistence type="predicted"/>
<evidence type="ECO:0000256" key="6">
    <source>
        <dbReference type="SAM" id="Phobius"/>
    </source>
</evidence>
<dbReference type="GO" id="GO:0009897">
    <property type="term" value="C:external side of plasma membrane"/>
    <property type="evidence" value="ECO:0007669"/>
    <property type="project" value="TreeGrafter"/>
</dbReference>
<dbReference type="PANTHER" id="PTHR12080:SF56">
    <property type="entry name" value="NATURAL KILLER CELL RECEPTOR 2B4"/>
    <property type="match status" value="1"/>
</dbReference>
<dbReference type="Pfam" id="PF11465">
    <property type="entry name" value="Receptor_2B4"/>
    <property type="match status" value="1"/>
</dbReference>
<feature type="transmembrane region" description="Helical" evidence="6">
    <location>
        <begin position="228"/>
        <end position="252"/>
    </location>
</feature>
<reference evidence="8" key="1">
    <citation type="submission" date="2025-08" db="UniProtKB">
        <authorList>
            <consortium name="Ensembl"/>
        </authorList>
    </citation>
    <scope>IDENTIFICATION</scope>
</reference>
<dbReference type="Pfam" id="PF13895">
    <property type="entry name" value="Ig_2"/>
    <property type="match status" value="1"/>
</dbReference>
<feature type="region of interest" description="Disordered" evidence="5">
    <location>
        <begin position="280"/>
        <end position="312"/>
    </location>
</feature>
<dbReference type="InterPro" id="IPR024303">
    <property type="entry name" value="NK_rcpt_2B4_Ig_dom"/>
</dbReference>
<dbReference type="GeneTree" id="ENSGT01030000234540"/>
<dbReference type="OMA" id="VSNPVAW"/>
<keyword evidence="4" id="KW-0325">Glycoprotein</keyword>
<dbReference type="InterPro" id="IPR015631">
    <property type="entry name" value="CD2/SLAM_rcpt"/>
</dbReference>
<dbReference type="GO" id="GO:0042288">
    <property type="term" value="F:MHC class I protein binding"/>
    <property type="evidence" value="ECO:0007669"/>
    <property type="project" value="TreeGrafter"/>
</dbReference>
<accession>A0A8C5KJC4</accession>
<comment type="subcellular location">
    <subcellularLocation>
        <location evidence="1">Membrane</location>
    </subcellularLocation>
</comment>
<dbReference type="SUPFAM" id="SSF48726">
    <property type="entry name" value="Immunoglobulin"/>
    <property type="match status" value="2"/>
</dbReference>
<dbReference type="PROSITE" id="PS50835">
    <property type="entry name" value="IG_LIKE"/>
    <property type="match status" value="1"/>
</dbReference>
<feature type="domain" description="Ig-like" evidence="7">
    <location>
        <begin position="138"/>
        <end position="216"/>
    </location>
</feature>
<sequence>AFGKIDIFTIFIFPFQEHGISFQPGFSFLECLDNTEIVVGLSGKPLHLWPTNPPTGSESVLWKKRRSSHPAHYECLSSNSLGEKNSSLALSRANNLAFHIKAATPQDSGFYVVEFTNSFGKVCTINFEVSIFDHVEKPRLDGQGKALEEGKCEVSLSCLVTRDDNVTYTWYRGSKLISTQRNFTYLEGRTDASGLRVYTCNVSNAVSWASHTLSLTQACLSVSLKSRFLPFLVSIIILLILFLGTLACFCTWRKRKRSQTSPKEIMTVYEDVKNIQMRKNQVGHSRSRGGQRELDSCPLKEQTQEQSPPGETSTIYSMIQCQSPSTSQDSANTLYSVVQFSRKSVSKKKNHSPALNCTVYEEVGKRSSKAHNPSRLSRRELESFDIYS</sequence>
<dbReference type="AlphaFoldDB" id="A0A8C5KJC4"/>
<evidence type="ECO:0000256" key="4">
    <source>
        <dbReference type="ARBA" id="ARBA00023180"/>
    </source>
</evidence>
<dbReference type="Gene3D" id="2.60.40.10">
    <property type="entry name" value="Immunoglobulins"/>
    <property type="match status" value="2"/>
</dbReference>
<dbReference type="InterPro" id="IPR013783">
    <property type="entry name" value="Ig-like_fold"/>
</dbReference>
<name>A0A8C5KJC4_JACJA</name>
<dbReference type="InterPro" id="IPR007110">
    <property type="entry name" value="Ig-like_dom"/>
</dbReference>
<dbReference type="Ensembl" id="ENSJJAT00000016028.1">
    <property type="protein sequence ID" value="ENSJJAP00000009579.1"/>
    <property type="gene ID" value="ENSJJAG00000013406.1"/>
</dbReference>
<keyword evidence="9" id="KW-1185">Reference proteome</keyword>
<feature type="region of interest" description="Disordered" evidence="5">
    <location>
        <begin position="363"/>
        <end position="388"/>
    </location>
</feature>